<comment type="caution">
    <text evidence="4">The sequence shown here is derived from an EMBL/GenBank/DDBJ whole genome shotgun (WGS) entry which is preliminary data.</text>
</comment>
<evidence type="ECO:0000259" key="3">
    <source>
        <dbReference type="PROSITE" id="PS50893"/>
    </source>
</evidence>
<accession>A0A938XVH5</accession>
<keyword evidence="2 4" id="KW-0067">ATP-binding</keyword>
<name>A0A938XVH5_9BACL</name>
<feature type="domain" description="ABC transporter" evidence="3">
    <location>
        <begin position="3"/>
        <end position="242"/>
    </location>
</feature>
<dbReference type="AlphaFoldDB" id="A0A938XVH5"/>
<dbReference type="GO" id="GO:0005524">
    <property type="term" value="F:ATP binding"/>
    <property type="evidence" value="ECO:0007669"/>
    <property type="project" value="UniProtKB-KW"/>
</dbReference>
<protein>
    <submittedName>
        <fullName evidence="4">Iron complex transport system ATP-binding protein</fullName>
    </submittedName>
</protein>
<dbReference type="InterPro" id="IPR003439">
    <property type="entry name" value="ABC_transporter-like_ATP-bd"/>
</dbReference>
<dbReference type="GO" id="GO:0016887">
    <property type="term" value="F:ATP hydrolysis activity"/>
    <property type="evidence" value="ECO:0007669"/>
    <property type="project" value="InterPro"/>
</dbReference>
<dbReference type="RefSeq" id="WP_204516227.1">
    <property type="nucleotide sequence ID" value="NZ_BAABIN010000009.1"/>
</dbReference>
<dbReference type="EMBL" id="JAFBEB010000001">
    <property type="protein sequence ID" value="MBM7588463.1"/>
    <property type="molecule type" value="Genomic_DNA"/>
</dbReference>
<keyword evidence="5" id="KW-1185">Reference proteome</keyword>
<organism evidence="4 5">
    <name type="scientific">Brevibacillus fulvus</name>
    <dbReference type="NCBI Taxonomy" id="1125967"/>
    <lineage>
        <taxon>Bacteria</taxon>
        <taxon>Bacillati</taxon>
        <taxon>Bacillota</taxon>
        <taxon>Bacilli</taxon>
        <taxon>Bacillales</taxon>
        <taxon>Paenibacillaceae</taxon>
        <taxon>Brevibacillus</taxon>
    </lineage>
</organism>
<dbReference type="InterPro" id="IPR017871">
    <property type="entry name" value="ABC_transporter-like_CS"/>
</dbReference>
<dbReference type="PROSITE" id="PS00211">
    <property type="entry name" value="ABC_TRANSPORTER_1"/>
    <property type="match status" value="1"/>
</dbReference>
<dbReference type="SUPFAM" id="SSF52540">
    <property type="entry name" value="P-loop containing nucleoside triphosphate hydrolases"/>
    <property type="match status" value="1"/>
</dbReference>
<dbReference type="PANTHER" id="PTHR43158">
    <property type="entry name" value="SKFA PEPTIDE EXPORT ATP-BINDING PROTEIN SKFE"/>
    <property type="match status" value="1"/>
</dbReference>
<evidence type="ECO:0000313" key="4">
    <source>
        <dbReference type="EMBL" id="MBM7588463.1"/>
    </source>
</evidence>
<dbReference type="PROSITE" id="PS50893">
    <property type="entry name" value="ABC_TRANSPORTER_2"/>
    <property type="match status" value="1"/>
</dbReference>
<proteinExistence type="predicted"/>
<sequence length="258" mass="28899">MIVELKNVSWQRDERVIVRDVNWQVKQGEHWCLVGLNGSGKTTLLNLITGHIWPTKGEVSVLGHKFGEVDLRELRKQIGWVSSALQVNLHGQDRAQEIVVSGKFATIGLYTEPTGEDRARALELLEFFRCSHLVGRTYATLSQGEKQKVLIARALMASPKLLILDEPCTGLDLLAREQLLEVISQIAEQPEAPTLLYVTHHIEEILPCFSHTLLIKDGSVYQAAQTKSLLTSETLSGFFGVPIHTQEENERIWISIGT</sequence>
<gene>
    <name evidence="4" type="ORF">JOD01_000049</name>
</gene>
<reference evidence="4" key="1">
    <citation type="submission" date="2021-01" db="EMBL/GenBank/DDBJ databases">
        <title>Genomic Encyclopedia of Type Strains, Phase IV (KMG-IV): sequencing the most valuable type-strain genomes for metagenomic binning, comparative biology and taxonomic classification.</title>
        <authorList>
            <person name="Goeker M."/>
        </authorList>
    </citation>
    <scope>NUCLEOTIDE SEQUENCE</scope>
    <source>
        <strain evidence="4">DSM 25523</strain>
    </source>
</reference>
<keyword evidence="1" id="KW-0547">Nucleotide-binding</keyword>
<dbReference type="InterPro" id="IPR027417">
    <property type="entry name" value="P-loop_NTPase"/>
</dbReference>
<dbReference type="Gene3D" id="3.40.50.300">
    <property type="entry name" value="P-loop containing nucleotide triphosphate hydrolases"/>
    <property type="match status" value="1"/>
</dbReference>
<dbReference type="PANTHER" id="PTHR43158:SF2">
    <property type="entry name" value="SKFA PEPTIDE EXPORT ATP-BINDING PROTEIN SKFE"/>
    <property type="match status" value="1"/>
</dbReference>
<dbReference type="InterPro" id="IPR003593">
    <property type="entry name" value="AAA+_ATPase"/>
</dbReference>
<evidence type="ECO:0000313" key="5">
    <source>
        <dbReference type="Proteomes" id="UP000717624"/>
    </source>
</evidence>
<dbReference type="SMART" id="SM00382">
    <property type="entry name" value="AAA"/>
    <property type="match status" value="1"/>
</dbReference>
<evidence type="ECO:0000256" key="1">
    <source>
        <dbReference type="ARBA" id="ARBA00022741"/>
    </source>
</evidence>
<dbReference type="Proteomes" id="UP000717624">
    <property type="component" value="Unassembled WGS sequence"/>
</dbReference>
<evidence type="ECO:0000256" key="2">
    <source>
        <dbReference type="ARBA" id="ARBA00022840"/>
    </source>
</evidence>
<dbReference type="Pfam" id="PF00005">
    <property type="entry name" value="ABC_tran"/>
    <property type="match status" value="1"/>
</dbReference>